<protein>
    <submittedName>
        <fullName evidence="2">Outer membrane protein (OmpH-like)</fullName>
    </submittedName>
</protein>
<dbReference type="EMBL" id="FWFT01000001">
    <property type="protein sequence ID" value="SLN16871.1"/>
    <property type="molecule type" value="Genomic_DNA"/>
</dbReference>
<dbReference type="InterPro" id="IPR005632">
    <property type="entry name" value="Chaperone_Skp"/>
</dbReference>
<gene>
    <name evidence="2" type="ORF">PSJ8397_00468</name>
</gene>
<dbReference type="InterPro" id="IPR024930">
    <property type="entry name" value="Skp_dom_sf"/>
</dbReference>
<name>A0A1Y5RGF8_9RHOB</name>
<evidence type="ECO:0000313" key="2">
    <source>
        <dbReference type="EMBL" id="SLN16871.1"/>
    </source>
</evidence>
<dbReference type="RefSeq" id="WP_085862931.1">
    <property type="nucleotide sequence ID" value="NZ_FWFT01000001.1"/>
</dbReference>
<evidence type="ECO:0000313" key="3">
    <source>
        <dbReference type="Proteomes" id="UP000193623"/>
    </source>
</evidence>
<keyword evidence="3" id="KW-1185">Reference proteome</keyword>
<feature type="chain" id="PRO_5012689658" evidence="1">
    <location>
        <begin position="22"/>
        <end position="204"/>
    </location>
</feature>
<feature type="signal peptide" evidence="1">
    <location>
        <begin position="1"/>
        <end position="21"/>
    </location>
</feature>
<dbReference type="Proteomes" id="UP000193623">
    <property type="component" value="Unassembled WGS sequence"/>
</dbReference>
<dbReference type="OrthoDB" id="7868372at2"/>
<proteinExistence type="predicted"/>
<dbReference type="Pfam" id="PF03938">
    <property type="entry name" value="OmpH"/>
    <property type="match status" value="1"/>
</dbReference>
<organism evidence="2 3">
    <name type="scientific">Pseudooctadecabacter jejudonensis</name>
    <dbReference type="NCBI Taxonomy" id="1391910"/>
    <lineage>
        <taxon>Bacteria</taxon>
        <taxon>Pseudomonadati</taxon>
        <taxon>Pseudomonadota</taxon>
        <taxon>Alphaproteobacteria</taxon>
        <taxon>Rhodobacterales</taxon>
        <taxon>Paracoccaceae</taxon>
        <taxon>Pseudooctadecabacter</taxon>
    </lineage>
</organism>
<dbReference type="GO" id="GO:0051082">
    <property type="term" value="F:unfolded protein binding"/>
    <property type="evidence" value="ECO:0007669"/>
    <property type="project" value="InterPro"/>
</dbReference>
<accession>A0A1Y5RGF8</accession>
<dbReference type="AlphaFoldDB" id="A0A1Y5RGF8"/>
<dbReference type="SUPFAM" id="SSF111384">
    <property type="entry name" value="OmpH-like"/>
    <property type="match status" value="1"/>
</dbReference>
<dbReference type="SMART" id="SM00935">
    <property type="entry name" value="OmpH"/>
    <property type="match status" value="1"/>
</dbReference>
<dbReference type="Gene3D" id="3.30.910.20">
    <property type="entry name" value="Skp domain"/>
    <property type="match status" value="1"/>
</dbReference>
<reference evidence="2 3" key="1">
    <citation type="submission" date="2017-03" db="EMBL/GenBank/DDBJ databases">
        <authorList>
            <person name="Afonso C.L."/>
            <person name="Miller P.J."/>
            <person name="Scott M.A."/>
            <person name="Spackman E."/>
            <person name="Goraichik I."/>
            <person name="Dimitrov K.M."/>
            <person name="Suarez D.L."/>
            <person name="Swayne D.E."/>
        </authorList>
    </citation>
    <scope>NUCLEOTIDE SEQUENCE [LARGE SCALE GENOMIC DNA]</scope>
    <source>
        <strain evidence="2 3">CECT 8397</strain>
    </source>
</reference>
<evidence type="ECO:0000256" key="1">
    <source>
        <dbReference type="SAM" id="SignalP"/>
    </source>
</evidence>
<keyword evidence="1" id="KW-0732">Signal</keyword>
<sequence>MRLRRVAVTTCACVAALGAVAQDEGAAPVLVQGQVQVQGGAPVVSSAQSSLLVIDFDRLFGQSLFGQRVIDDYRSAGEALAAEQRRLAEALREEELDLAAQRSTMAPDVFRQEAEAFDEKARAIRRAQDAKVDALEASLGEARTQFLEASRPILEQLLIENSATVLVERRSALLWLPSVDITDAAIARINETLGDGADLPDTGQ</sequence>